<evidence type="ECO:0000313" key="8">
    <source>
        <dbReference type="Proteomes" id="UP000027075"/>
    </source>
</evidence>
<keyword evidence="1" id="KW-1133">Transmembrane helix</keyword>
<dbReference type="Proteomes" id="UP000011603">
    <property type="component" value="Unassembled WGS sequence"/>
</dbReference>
<dbReference type="RefSeq" id="WP_004572525.1">
    <property type="nucleotide sequence ID" value="NC_017941.2"/>
</dbReference>
<keyword evidence="1" id="KW-0812">Transmembrane</keyword>
<dbReference type="STRING" id="523841.HFX_1148"/>
<reference evidence="4 7" key="3">
    <citation type="journal article" date="2014" name="PLoS Genet.">
        <title>Phylogenetically driven sequencing of extremely halophilic archaea reveals strategies for static and dynamic osmo-response.</title>
        <authorList>
            <person name="Becker E.A."/>
            <person name="Seitzer P.M."/>
            <person name="Tritt A."/>
            <person name="Larsen D."/>
            <person name="Krusor M."/>
            <person name="Yao A.I."/>
            <person name="Wu D."/>
            <person name="Madern D."/>
            <person name="Eisen J.A."/>
            <person name="Darling A.E."/>
            <person name="Facciotti M.T."/>
        </authorList>
    </citation>
    <scope>NUCLEOTIDE SEQUENCE [LARGE SCALE GENOMIC DNA]</scope>
    <source>
        <strain evidence="4">ATCC 33500</strain>
        <strain evidence="7">ATCC 33500 / DSM 1411 / JCM 8866 / NBRC 14739 / NCIMB 2177 / R-4</strain>
    </source>
</reference>
<dbReference type="GeneID" id="40156502"/>
<keyword evidence="7" id="KW-1185">Reference proteome</keyword>
<dbReference type="EMBL" id="AOLO01000006">
    <property type="protein sequence ID" value="EMA03278.1"/>
    <property type="molecule type" value="Genomic_DNA"/>
</dbReference>
<dbReference type="Proteomes" id="UP000006469">
    <property type="component" value="Chromosome"/>
</dbReference>
<protein>
    <submittedName>
        <fullName evidence="2">Uncharacterized protein</fullName>
    </submittedName>
</protein>
<dbReference type="PaxDb" id="523841-HFX_1148"/>
<reference evidence="5 9" key="6">
    <citation type="submission" date="2019-04" db="EMBL/GenBank/DDBJ databases">
        <title>Methylomes of two halophilic Archaea, Haloarcula marismortui and Haloferax mediterranei.</title>
        <authorList>
            <person name="DasSarma S."/>
            <person name="DasSarma P."/>
            <person name="DasSarma S."/>
            <person name="Fomenkov A."/>
            <person name="Vincze T."/>
            <person name="Anton B.P."/>
            <person name="Roberts R.J."/>
        </authorList>
    </citation>
    <scope>NUCLEOTIDE SEQUENCE [LARGE SCALE GENOMIC DNA]</scope>
    <source>
        <strain evidence="5">ATCC 33500</strain>
        <strain evidence="9">ATCC 33500 / DSM 1411 / JCM 8866 / NBRC 14739 / NCIMB 2177 / R-4</strain>
    </source>
</reference>
<dbReference type="EMBL" id="CP001868">
    <property type="protein sequence ID" value="AFK18864.1"/>
    <property type="molecule type" value="Genomic_DNA"/>
</dbReference>
<dbReference type="KEGG" id="hme:HFX_1148"/>
<evidence type="ECO:0000313" key="2">
    <source>
        <dbReference type="EMBL" id="AFK18864.1"/>
    </source>
</evidence>
<dbReference type="EMBL" id="CP007551">
    <property type="protein sequence ID" value="AHZ21773.1"/>
    <property type="molecule type" value="Genomic_DNA"/>
</dbReference>
<reference evidence="2 6" key="2">
    <citation type="journal article" date="2012" name="J. Bacteriol.">
        <title>Complete genome sequence of the metabolically versatile halophilic archaeon Haloferax mediterranei, a poly(3-hydroxybutyrate-co-3-hydroxyvalerate) producer.</title>
        <authorList>
            <person name="Han J."/>
            <person name="Zhang F."/>
            <person name="Hou J."/>
            <person name="Liu X."/>
            <person name="Li M."/>
            <person name="Liu H."/>
            <person name="Cai L."/>
            <person name="Zhang B."/>
            <person name="Chen Y."/>
            <person name="Zhou J."/>
            <person name="Hu S."/>
            <person name="Xiang H."/>
        </authorList>
    </citation>
    <scope>NUCLEOTIDE SEQUENCE [LARGE SCALE GENOMIC DNA]</scope>
    <source>
        <strain evidence="6">ATCC 33500 / DSM 1411 / JCM 8866 / NBRC 14739 / NCIMB 2177 / R-4</strain>
        <strain evidence="2">CGMCC 1.2087</strain>
    </source>
</reference>
<evidence type="ECO:0000313" key="7">
    <source>
        <dbReference type="Proteomes" id="UP000011603"/>
    </source>
</evidence>
<evidence type="ECO:0000313" key="6">
    <source>
        <dbReference type="Proteomes" id="UP000006469"/>
    </source>
</evidence>
<organism evidence="2 6">
    <name type="scientific">Haloferax mediterranei (strain ATCC 33500 / DSM 1411 / JCM 8866 / NBRC 14739 / NCIMB 2177 / R-4)</name>
    <name type="common">Halobacterium mediterranei</name>
    <dbReference type="NCBI Taxonomy" id="523841"/>
    <lineage>
        <taxon>Archaea</taxon>
        <taxon>Methanobacteriati</taxon>
        <taxon>Methanobacteriota</taxon>
        <taxon>Stenosarchaea group</taxon>
        <taxon>Halobacteria</taxon>
        <taxon>Halobacteriales</taxon>
        <taxon>Haloferacaceae</taxon>
        <taxon>Haloferax</taxon>
    </lineage>
</organism>
<dbReference type="Proteomes" id="UP000299011">
    <property type="component" value="Chromosome"/>
</dbReference>
<dbReference type="AlphaFoldDB" id="I3R3Q4"/>
<evidence type="ECO:0000313" key="3">
    <source>
        <dbReference type="EMBL" id="AHZ21773.1"/>
    </source>
</evidence>
<keyword evidence="1" id="KW-0472">Membrane</keyword>
<evidence type="ECO:0000256" key="1">
    <source>
        <dbReference type="SAM" id="Phobius"/>
    </source>
</evidence>
<evidence type="ECO:0000313" key="5">
    <source>
        <dbReference type="EMBL" id="QCQ75350.1"/>
    </source>
</evidence>
<evidence type="ECO:0000313" key="4">
    <source>
        <dbReference type="EMBL" id="EMA03278.1"/>
    </source>
</evidence>
<feature type="transmembrane region" description="Helical" evidence="1">
    <location>
        <begin position="41"/>
        <end position="69"/>
    </location>
</feature>
<reference evidence="2" key="5">
    <citation type="submission" date="2014-05" db="EMBL/GenBank/DDBJ databases">
        <authorList>
            <person name="Wang L."/>
            <person name="Yang H."/>
            <person name="Xiang H."/>
        </authorList>
    </citation>
    <scope>NUCLEOTIDE SEQUENCE</scope>
    <source>
        <strain evidence="2">CGMCC 1.2087</strain>
    </source>
</reference>
<name>I3R3Q4_HALMT</name>
<evidence type="ECO:0000313" key="9">
    <source>
        <dbReference type="Proteomes" id="UP000299011"/>
    </source>
</evidence>
<sequence length="86" mass="8886">MALTGILGTLGLEVVLSLKQPLVRAMWDETAVQAAAVGAAIIAVAVSVAVVGPSILVVVFFGTVTYLLLLSAVEFRARRTADSNDS</sequence>
<proteinExistence type="predicted"/>
<dbReference type="HOGENOM" id="CLU_2490348_0_0_2"/>
<gene>
    <name evidence="2" type="ordered locus">HFX_1148</name>
    <name evidence="3" type="ORF">BM92_03470</name>
    <name evidence="4" type="ORF">C439_04750</name>
    <name evidence="5" type="ORF">E6P09_08755</name>
</gene>
<reference evidence="3 8" key="4">
    <citation type="submission" date="2014-04" db="EMBL/GenBank/DDBJ databases">
        <title>Transcriptional profiles of Haloferax mediterranei on the basis of nitrogen availability.</title>
        <authorList>
            <person name="Bautista V."/>
        </authorList>
    </citation>
    <scope>NUCLEOTIDE SEQUENCE [LARGE SCALE GENOMIC DNA]</scope>
    <source>
        <strain evidence="3">ATCC 33500</strain>
        <strain evidence="8">ATCC 33500 / DSM 1411 / JCM 8866 / NBRC 14739 / NCIMB 2177 / R-4</strain>
    </source>
</reference>
<accession>I3R3Q4</accession>
<dbReference type="Proteomes" id="UP000027075">
    <property type="component" value="Chromosome"/>
</dbReference>
<dbReference type="PATRIC" id="fig|523841.21.peg.959"/>
<reference evidence="2" key="1">
    <citation type="journal article" date="2012" name="Appl. Environ. Microbiol.">
        <title>Identification of the haloarchaeal phasin (PhaP) that functions in polyhydroxyalkanoate accumulation and granule formation in Haloferax mediterranei.</title>
        <authorList>
            <person name="Cai S."/>
            <person name="Cai L."/>
            <person name="Liu H."/>
            <person name="Liu X."/>
            <person name="Han J."/>
            <person name="Zhou J."/>
            <person name="Xiang H."/>
        </authorList>
    </citation>
    <scope>NUCLEOTIDE SEQUENCE</scope>
    <source>
        <strain evidence="2">CGMCC 1.2087</strain>
    </source>
</reference>
<dbReference type="EMBL" id="CP039139">
    <property type="protein sequence ID" value="QCQ75350.1"/>
    <property type="molecule type" value="Genomic_DNA"/>
</dbReference>